<dbReference type="Pfam" id="PF06918">
    <property type="entry name" value="DUF1280"/>
    <property type="match status" value="1"/>
</dbReference>
<dbReference type="WBParaSite" id="PDA_v2.g17373.t1">
    <property type="protein sequence ID" value="PDA_v2.g17373.t1"/>
    <property type="gene ID" value="PDA_v2.g17373"/>
</dbReference>
<dbReference type="PANTHER" id="PTHR31424">
    <property type="entry name" value="PROTEIN CBG23806"/>
    <property type="match status" value="1"/>
</dbReference>
<accession>A0A914PGH8</accession>
<keyword evidence="1" id="KW-0175">Coiled coil</keyword>
<dbReference type="PANTHER" id="PTHR31424:SF4">
    <property type="entry name" value="AUTOPHAGY-RELATED PROTEIN 14-RELATED"/>
    <property type="match status" value="1"/>
</dbReference>
<feature type="coiled-coil region" evidence="1">
    <location>
        <begin position="458"/>
        <end position="492"/>
    </location>
</feature>
<name>A0A914PGH8_9BILA</name>
<evidence type="ECO:0000313" key="3">
    <source>
        <dbReference type="WBParaSite" id="PDA_v2.g17373.t1"/>
    </source>
</evidence>
<keyword evidence="2" id="KW-1185">Reference proteome</keyword>
<evidence type="ECO:0000256" key="1">
    <source>
        <dbReference type="SAM" id="Coils"/>
    </source>
</evidence>
<organism evidence="2 3">
    <name type="scientific">Panagrolaimus davidi</name>
    <dbReference type="NCBI Taxonomy" id="227884"/>
    <lineage>
        <taxon>Eukaryota</taxon>
        <taxon>Metazoa</taxon>
        <taxon>Ecdysozoa</taxon>
        <taxon>Nematoda</taxon>
        <taxon>Chromadorea</taxon>
        <taxon>Rhabditida</taxon>
        <taxon>Tylenchina</taxon>
        <taxon>Panagrolaimomorpha</taxon>
        <taxon>Panagrolaimoidea</taxon>
        <taxon>Panagrolaimidae</taxon>
        <taxon>Panagrolaimus</taxon>
    </lineage>
</organism>
<sequence>MVKEAKEKRQFDDFSDSHKRNIIRDKWNNLVEDYGGEKSAKEIVNKLYNKYLDTEFKQLSALETLHIIKTANLSFKSFQKIKSELKIHGPLPPIFSSYYAVNKERQRILSNYQTSCITVPMKDTVDSPLKDVRVIYLKNIKEILQQRLNDTVNAGNFKMRLFRRKEELWFDIIPDKGGDTSKLAISLDNTFKPINSAFNLLYLALFSATDSYFNIEAAWNILKPTLEAITELRITENGVSRMVPVRFFFIGDYKIQRGGAGIRDGNCNHPCVKCLCKKANTYSNYDFDATLIPREMKIDKNICQDHMAIFDFIPFSHYIPPPLHCTIHFAGNFFDLLLGVATSKDAKDVQFQAVADLLKNNQLKIWKKKCEKLDEMKEDLEECQNTVALFEAFDRGDKPDYPEYCASENCVAKIYDSNVPFEAAFSCKNCSNYFHHCCVYRKQCPVCSNKYPPEEVSLKKIDDEQKKAEAALKKLQQQISNEEKEVEKFLLDHKLGPLGKCFEAVLQKHGGTKKAFFQAYTGQQLLKMGNSIDSIIDDLPKDITDDPYFKNIATAFNKFLDIKFLLNSEDDFSQSEVEGIKNRMKDFAHYMKENLPDVKVKQLGHYWISHVPEFLSEFKTMTNFSDESIEASHAVSKKYEARIKTRDEEERLEFMMRCNREDTYLFDNITCKSKDNSV</sequence>
<reference evidence="3" key="1">
    <citation type="submission" date="2022-11" db="UniProtKB">
        <authorList>
            <consortium name="WormBaseParasite"/>
        </authorList>
    </citation>
    <scope>IDENTIFICATION</scope>
</reference>
<protein>
    <submittedName>
        <fullName evidence="3">RING-type domain-containing protein</fullName>
    </submittedName>
</protein>
<dbReference type="Proteomes" id="UP000887578">
    <property type="component" value="Unplaced"/>
</dbReference>
<dbReference type="AlphaFoldDB" id="A0A914PGH8"/>
<dbReference type="InterPro" id="IPR009689">
    <property type="entry name" value="DUF1280"/>
</dbReference>
<evidence type="ECO:0000313" key="2">
    <source>
        <dbReference type="Proteomes" id="UP000887578"/>
    </source>
</evidence>
<proteinExistence type="predicted"/>